<feature type="region of interest" description="Disordered" evidence="1">
    <location>
        <begin position="280"/>
        <end position="414"/>
    </location>
</feature>
<feature type="region of interest" description="Disordered" evidence="1">
    <location>
        <begin position="213"/>
        <end position="246"/>
    </location>
</feature>
<dbReference type="RefSeq" id="XP_016645383.1">
    <property type="nucleotide sequence ID" value="XM_016785086.1"/>
</dbReference>
<accession>A0A084GE22</accession>
<proteinExistence type="predicted"/>
<keyword evidence="2" id="KW-0812">Transmembrane</keyword>
<reference evidence="4 5" key="1">
    <citation type="journal article" date="2014" name="Genome Announc.">
        <title>Draft genome sequence of the pathogenic fungus Scedosporium apiospermum.</title>
        <authorList>
            <person name="Vandeputte P."/>
            <person name="Ghamrawi S."/>
            <person name="Rechenmann M."/>
            <person name="Iltis A."/>
            <person name="Giraud S."/>
            <person name="Fleury M."/>
            <person name="Thornton C."/>
            <person name="Delhaes L."/>
            <person name="Meyer W."/>
            <person name="Papon N."/>
            <person name="Bouchara J.P."/>
        </authorList>
    </citation>
    <scope>NUCLEOTIDE SEQUENCE [LARGE SCALE GENOMIC DNA]</scope>
    <source>
        <strain evidence="4 5">IHEM 14462</strain>
    </source>
</reference>
<dbReference type="Proteomes" id="UP000028545">
    <property type="component" value="Unassembled WGS sequence"/>
</dbReference>
<comment type="caution">
    <text evidence="4">The sequence shown here is derived from an EMBL/GenBank/DDBJ whole genome shotgun (WGS) entry which is preliminary data.</text>
</comment>
<dbReference type="KEGG" id="sapo:SAPIO_CDS1922"/>
<feature type="compositionally biased region" description="Pro residues" evidence="1">
    <location>
        <begin position="367"/>
        <end position="379"/>
    </location>
</feature>
<keyword evidence="3" id="KW-0732">Signal</keyword>
<sequence length="414" mass="44247">MSCQCGIRKIVVMSGIWVMALLSFIAEAHPYTDAAVPSTVARIAAAVIPPLPTVMPEVQELLRRQAVTSSTSYEVWDAKGPTCGYLSGTPGAALSCGGLSTCMFLPHLRAQWCCGLTDCEAYLSCLDAVSVADPQICDDVCHQDEFMLKCQSNAPFCKTLLYPSGIKGMTCVTTSGVRTASVDFTYTGWAREPPLVTATMIVEPTRTTLIYPSSSTIRSSSSTSSSAVSSPVTSTAPPAPEPEKSNDVGAIVGGTVGGVAVVGIIILAAIYFWRREKRNKEPVERTSMVSPGGTYPPYTPSHPGSAFPQSPSSPADSSQRWSQAQPFTFVGGPEGQDMTQVNQPAGQMYPTNPLPVYQTQFAQPQTTPSPPIQPQPVQPQPVQSHPSQPQPAQQPIYTEQNQSPPLGHPYEVRH</sequence>
<keyword evidence="5" id="KW-1185">Reference proteome</keyword>
<dbReference type="AlphaFoldDB" id="A0A084GE22"/>
<gene>
    <name evidence="4" type="ORF">SAPIO_CDS1922</name>
</gene>
<feature type="transmembrane region" description="Helical" evidence="2">
    <location>
        <begin position="248"/>
        <end position="273"/>
    </location>
</feature>
<keyword evidence="2" id="KW-0472">Membrane</keyword>
<feature type="chain" id="PRO_5001775604" evidence="3">
    <location>
        <begin position="29"/>
        <end position="414"/>
    </location>
</feature>
<evidence type="ECO:0000313" key="5">
    <source>
        <dbReference type="Proteomes" id="UP000028545"/>
    </source>
</evidence>
<evidence type="ECO:0000256" key="3">
    <source>
        <dbReference type="SAM" id="SignalP"/>
    </source>
</evidence>
<keyword evidence="2" id="KW-1133">Transmembrane helix</keyword>
<dbReference type="VEuPathDB" id="FungiDB:SAPIO_CDS1922"/>
<dbReference type="HOGENOM" id="CLU_664218_0_0_1"/>
<name>A0A084GE22_PSEDA</name>
<feature type="compositionally biased region" description="Low complexity" evidence="1">
    <location>
        <begin position="380"/>
        <end position="396"/>
    </location>
</feature>
<evidence type="ECO:0000256" key="1">
    <source>
        <dbReference type="SAM" id="MobiDB-lite"/>
    </source>
</evidence>
<evidence type="ECO:0000256" key="2">
    <source>
        <dbReference type="SAM" id="Phobius"/>
    </source>
</evidence>
<protein>
    <submittedName>
        <fullName evidence="4">Uncharacterized protein</fullName>
    </submittedName>
</protein>
<feature type="compositionally biased region" description="Low complexity" evidence="1">
    <location>
        <begin position="305"/>
        <end position="323"/>
    </location>
</feature>
<organism evidence="4 5">
    <name type="scientific">Pseudallescheria apiosperma</name>
    <name type="common">Scedosporium apiospermum</name>
    <dbReference type="NCBI Taxonomy" id="563466"/>
    <lineage>
        <taxon>Eukaryota</taxon>
        <taxon>Fungi</taxon>
        <taxon>Dikarya</taxon>
        <taxon>Ascomycota</taxon>
        <taxon>Pezizomycotina</taxon>
        <taxon>Sordariomycetes</taxon>
        <taxon>Hypocreomycetidae</taxon>
        <taxon>Microascales</taxon>
        <taxon>Microascaceae</taxon>
        <taxon>Scedosporium</taxon>
    </lineage>
</organism>
<evidence type="ECO:0000313" key="4">
    <source>
        <dbReference type="EMBL" id="KEZ45584.1"/>
    </source>
</evidence>
<dbReference type="OMA" id="DSTCGFL"/>
<feature type="signal peptide" evidence="3">
    <location>
        <begin position="1"/>
        <end position="28"/>
    </location>
</feature>
<dbReference type="EMBL" id="JOWA01000077">
    <property type="protein sequence ID" value="KEZ45584.1"/>
    <property type="molecule type" value="Genomic_DNA"/>
</dbReference>
<dbReference type="GeneID" id="27720994"/>
<dbReference type="OrthoDB" id="5347452at2759"/>
<feature type="compositionally biased region" description="Low complexity" evidence="1">
    <location>
        <begin position="213"/>
        <end position="236"/>
    </location>
</feature>